<name>A0A4V1IYG8_9FUNG</name>
<dbReference type="EMBL" id="KZ987825">
    <property type="protein sequence ID" value="RKP14509.1"/>
    <property type="molecule type" value="Genomic_DNA"/>
</dbReference>
<proteinExistence type="inferred from homology"/>
<organism evidence="6 7">
    <name type="scientific">Piptocephalis cylindrospora</name>
    <dbReference type="NCBI Taxonomy" id="1907219"/>
    <lineage>
        <taxon>Eukaryota</taxon>
        <taxon>Fungi</taxon>
        <taxon>Fungi incertae sedis</taxon>
        <taxon>Zoopagomycota</taxon>
        <taxon>Zoopagomycotina</taxon>
        <taxon>Zoopagomycetes</taxon>
        <taxon>Zoopagales</taxon>
        <taxon>Piptocephalidaceae</taxon>
        <taxon>Piptocephalis</taxon>
    </lineage>
</organism>
<keyword evidence="2 5" id="KW-0560">Oxidoreductase</keyword>
<dbReference type="InterPro" id="IPR036396">
    <property type="entry name" value="Cyt_P450_sf"/>
</dbReference>
<evidence type="ECO:0000313" key="7">
    <source>
        <dbReference type="Proteomes" id="UP000267251"/>
    </source>
</evidence>
<dbReference type="GO" id="GO:0016705">
    <property type="term" value="F:oxidoreductase activity, acting on paired donors, with incorporation or reduction of molecular oxygen"/>
    <property type="evidence" value="ECO:0007669"/>
    <property type="project" value="InterPro"/>
</dbReference>
<comment type="similarity">
    <text evidence="5">Belongs to the cytochrome P450 family.</text>
</comment>
<keyword evidence="1 4" id="KW-0479">Metal-binding</keyword>
<keyword evidence="5" id="KW-0503">Monooxygenase</keyword>
<dbReference type="PANTHER" id="PTHR46300:SF11">
    <property type="entry name" value="OXIDOREDUCTASE, PUTATIVE-RELATED"/>
    <property type="match status" value="1"/>
</dbReference>
<dbReference type="OrthoDB" id="3934656at2759"/>
<protein>
    <submittedName>
        <fullName evidence="6">Cytochrome P450</fullName>
    </submittedName>
</protein>
<accession>A0A4V1IYG8</accession>
<keyword evidence="3 4" id="KW-0408">Iron</keyword>
<dbReference type="Gene3D" id="1.10.630.10">
    <property type="entry name" value="Cytochrome P450"/>
    <property type="match status" value="1"/>
</dbReference>
<dbReference type="Pfam" id="PF00067">
    <property type="entry name" value="p450"/>
    <property type="match status" value="1"/>
</dbReference>
<dbReference type="InterPro" id="IPR002401">
    <property type="entry name" value="Cyt_P450_E_grp-I"/>
</dbReference>
<keyword evidence="4 5" id="KW-0349">Heme</keyword>
<dbReference type="SUPFAM" id="SSF48264">
    <property type="entry name" value="Cytochrome P450"/>
    <property type="match status" value="1"/>
</dbReference>
<dbReference type="InterPro" id="IPR001128">
    <property type="entry name" value="Cyt_P450"/>
</dbReference>
<dbReference type="AlphaFoldDB" id="A0A4V1IYG8"/>
<dbReference type="GO" id="GO:0005506">
    <property type="term" value="F:iron ion binding"/>
    <property type="evidence" value="ECO:0007669"/>
    <property type="project" value="InterPro"/>
</dbReference>
<feature type="binding site" description="axial binding residue" evidence="4">
    <location>
        <position position="442"/>
    </location>
    <ligand>
        <name>heme</name>
        <dbReference type="ChEBI" id="CHEBI:30413"/>
    </ligand>
    <ligandPart>
        <name>Fe</name>
        <dbReference type="ChEBI" id="CHEBI:18248"/>
    </ligandPart>
</feature>
<sequence length="519" mass="59273">MIYLPWQPIASAGLAWFIYKIYKARTPERPGPPGIPFLGNLLEIGPLPHIPFTKWAQKYGDVFFLKMGPLEWMIINSPEALHEVLSRRGATFASRPHQTMLSDVASEGRDGIVGLSYGPVWKMARRVFTTVFSKSSVQAYEPILTHEARSLCRALIEDNRVHGSKGFSTRFHHQWHSFNVIISVCFGFRVNSYTDSLCQLQLKINHQLFQALDPKYYLADFLPFLRPFSMKKKREMKKVMDNTLDFSKRLYDRYKENKERIDAKIPTNMCKYIQELQDAGELRERNVYLLLGETFAAGLDTASTSLTWLSLILATRPDVQKKAHDELDRIVGRNRLPTQEDIDSLPYIRCILQESVRVRGPSPLGLTRTCLEDSEYRGMLVRKGTWIIPNVHATHSVYSHLDDPTSFVPERWESNPKSLVEETMGKQGTREIWTFGGGRRVCPGLHLANASLIQALTHILWSFTLVPGDGVNIDLDEMEEGLTNLPLEQMVRYIPRGEHVEPLLSADRQVSLADTLSNE</sequence>
<evidence type="ECO:0000256" key="4">
    <source>
        <dbReference type="PIRSR" id="PIRSR602401-1"/>
    </source>
</evidence>
<dbReference type="PRINTS" id="PR00385">
    <property type="entry name" value="P450"/>
</dbReference>
<dbReference type="GO" id="GO:0004497">
    <property type="term" value="F:monooxygenase activity"/>
    <property type="evidence" value="ECO:0007669"/>
    <property type="project" value="UniProtKB-KW"/>
</dbReference>
<dbReference type="PANTHER" id="PTHR46300">
    <property type="entry name" value="P450, PUTATIVE (EUROFUNG)-RELATED-RELATED"/>
    <property type="match status" value="1"/>
</dbReference>
<dbReference type="Proteomes" id="UP000267251">
    <property type="component" value="Unassembled WGS sequence"/>
</dbReference>
<evidence type="ECO:0000313" key="6">
    <source>
        <dbReference type="EMBL" id="RKP14509.1"/>
    </source>
</evidence>
<gene>
    <name evidence="6" type="ORF">BJ684DRAFT_8480</name>
</gene>
<comment type="cofactor">
    <cofactor evidence="4">
        <name>heme</name>
        <dbReference type="ChEBI" id="CHEBI:30413"/>
    </cofactor>
</comment>
<evidence type="ECO:0000256" key="5">
    <source>
        <dbReference type="RuleBase" id="RU000461"/>
    </source>
</evidence>
<reference evidence="7" key="1">
    <citation type="journal article" date="2018" name="Nat. Microbiol.">
        <title>Leveraging single-cell genomics to expand the fungal tree of life.</title>
        <authorList>
            <person name="Ahrendt S.R."/>
            <person name="Quandt C.A."/>
            <person name="Ciobanu D."/>
            <person name="Clum A."/>
            <person name="Salamov A."/>
            <person name="Andreopoulos B."/>
            <person name="Cheng J.F."/>
            <person name="Woyke T."/>
            <person name="Pelin A."/>
            <person name="Henrissat B."/>
            <person name="Reynolds N.K."/>
            <person name="Benny G.L."/>
            <person name="Smith M.E."/>
            <person name="James T.Y."/>
            <person name="Grigoriev I.V."/>
        </authorList>
    </citation>
    <scope>NUCLEOTIDE SEQUENCE [LARGE SCALE GENOMIC DNA]</scope>
</reference>
<dbReference type="PRINTS" id="PR00463">
    <property type="entry name" value="EP450I"/>
</dbReference>
<evidence type="ECO:0000256" key="2">
    <source>
        <dbReference type="ARBA" id="ARBA00023002"/>
    </source>
</evidence>
<dbReference type="GO" id="GO:0020037">
    <property type="term" value="F:heme binding"/>
    <property type="evidence" value="ECO:0007669"/>
    <property type="project" value="InterPro"/>
</dbReference>
<keyword evidence="7" id="KW-1185">Reference proteome</keyword>
<dbReference type="PROSITE" id="PS00086">
    <property type="entry name" value="CYTOCHROME_P450"/>
    <property type="match status" value="1"/>
</dbReference>
<evidence type="ECO:0000256" key="1">
    <source>
        <dbReference type="ARBA" id="ARBA00022723"/>
    </source>
</evidence>
<evidence type="ECO:0000256" key="3">
    <source>
        <dbReference type="ARBA" id="ARBA00023004"/>
    </source>
</evidence>
<dbReference type="InterPro" id="IPR050364">
    <property type="entry name" value="Cytochrome_P450_fung"/>
</dbReference>
<dbReference type="InterPro" id="IPR017972">
    <property type="entry name" value="Cyt_P450_CS"/>
</dbReference>